<accession>A0ACC0GQ09</accession>
<dbReference type="Proteomes" id="UP001060215">
    <property type="component" value="Chromosome 9"/>
</dbReference>
<dbReference type="EMBL" id="CM045766">
    <property type="protein sequence ID" value="KAI8003288.1"/>
    <property type="molecule type" value="Genomic_DNA"/>
</dbReference>
<evidence type="ECO:0000313" key="2">
    <source>
        <dbReference type="Proteomes" id="UP001060215"/>
    </source>
</evidence>
<sequence length="107" mass="11928">MRLPARGRRENPFSGVIGKLEPIFDDAADTAIGDGIAEIGRGVERSRRRWWSGSGGARCRRRCSMGAFWIGDDDDEKDCFRSQLDWNMISTMFLLVASGPNSDTVVM</sequence>
<reference evidence="1 2" key="1">
    <citation type="journal article" date="2022" name="Plant J.">
        <title>Chromosome-level genome of Camellia lanceoleosa provides a valuable resource for understanding genome evolution and self-incompatibility.</title>
        <authorList>
            <person name="Gong W."/>
            <person name="Xiao S."/>
            <person name="Wang L."/>
            <person name="Liao Z."/>
            <person name="Chang Y."/>
            <person name="Mo W."/>
            <person name="Hu G."/>
            <person name="Li W."/>
            <person name="Zhao G."/>
            <person name="Zhu H."/>
            <person name="Hu X."/>
            <person name="Ji K."/>
            <person name="Xiang X."/>
            <person name="Song Q."/>
            <person name="Yuan D."/>
            <person name="Jin S."/>
            <person name="Zhang L."/>
        </authorList>
    </citation>
    <scope>NUCLEOTIDE SEQUENCE [LARGE SCALE GENOMIC DNA]</scope>
    <source>
        <strain evidence="1">SQ_2022a</strain>
    </source>
</reference>
<evidence type="ECO:0000313" key="1">
    <source>
        <dbReference type="EMBL" id="KAI8003288.1"/>
    </source>
</evidence>
<protein>
    <submittedName>
        <fullName evidence="1">Uncharacterized protein</fullName>
    </submittedName>
</protein>
<proteinExistence type="predicted"/>
<keyword evidence="2" id="KW-1185">Reference proteome</keyword>
<gene>
    <name evidence="1" type="ORF">LOK49_LG08G01664</name>
</gene>
<organism evidence="1 2">
    <name type="scientific">Camellia lanceoleosa</name>
    <dbReference type="NCBI Taxonomy" id="1840588"/>
    <lineage>
        <taxon>Eukaryota</taxon>
        <taxon>Viridiplantae</taxon>
        <taxon>Streptophyta</taxon>
        <taxon>Embryophyta</taxon>
        <taxon>Tracheophyta</taxon>
        <taxon>Spermatophyta</taxon>
        <taxon>Magnoliopsida</taxon>
        <taxon>eudicotyledons</taxon>
        <taxon>Gunneridae</taxon>
        <taxon>Pentapetalae</taxon>
        <taxon>asterids</taxon>
        <taxon>Ericales</taxon>
        <taxon>Theaceae</taxon>
        <taxon>Camellia</taxon>
    </lineage>
</organism>
<comment type="caution">
    <text evidence="1">The sequence shown here is derived from an EMBL/GenBank/DDBJ whole genome shotgun (WGS) entry which is preliminary data.</text>
</comment>
<name>A0ACC0GQ09_9ERIC</name>